<feature type="domain" description="TonB-dependent transporter Oar-like beta-barrel" evidence="2">
    <location>
        <begin position="346"/>
        <end position="998"/>
    </location>
</feature>
<feature type="domain" description="TonB-dependent transporter Oar-like beta-barrel" evidence="2">
    <location>
        <begin position="232"/>
        <end position="299"/>
    </location>
</feature>
<dbReference type="Proteomes" id="UP000886740">
    <property type="component" value="Unassembled WGS sequence"/>
</dbReference>
<keyword evidence="3" id="KW-0378">Hydrolase</keyword>
<evidence type="ECO:0000313" key="4">
    <source>
        <dbReference type="Proteomes" id="UP000886740"/>
    </source>
</evidence>
<dbReference type="InterPro" id="IPR008969">
    <property type="entry name" value="CarboxyPept-like_regulatory"/>
</dbReference>
<evidence type="ECO:0000259" key="2">
    <source>
        <dbReference type="Pfam" id="PF25183"/>
    </source>
</evidence>
<dbReference type="Gene3D" id="2.60.40.1120">
    <property type="entry name" value="Carboxypeptidase-like, regulatory domain"/>
    <property type="match status" value="1"/>
</dbReference>
<dbReference type="AlphaFoldDB" id="A0A9D1X851"/>
<dbReference type="InterPro" id="IPR057601">
    <property type="entry name" value="Oar-like_b-barrel"/>
</dbReference>
<dbReference type="Pfam" id="PF25183">
    <property type="entry name" value="OMP_b-brl_4"/>
    <property type="match status" value="2"/>
</dbReference>
<dbReference type="EMBL" id="DXEL01000035">
    <property type="protein sequence ID" value="HIX74287.1"/>
    <property type="molecule type" value="Genomic_DNA"/>
</dbReference>
<evidence type="ECO:0000256" key="1">
    <source>
        <dbReference type="SAM" id="SignalP"/>
    </source>
</evidence>
<dbReference type="GO" id="GO:0004180">
    <property type="term" value="F:carboxypeptidase activity"/>
    <property type="evidence" value="ECO:0007669"/>
    <property type="project" value="UniProtKB-KW"/>
</dbReference>
<dbReference type="Pfam" id="PF13620">
    <property type="entry name" value="CarboxypepD_reg"/>
    <property type="match status" value="1"/>
</dbReference>
<gene>
    <name evidence="3" type="ORF">H9977_04530</name>
</gene>
<comment type="caution">
    <text evidence="3">The sequence shown here is derived from an EMBL/GenBank/DDBJ whole genome shotgun (WGS) entry which is preliminary data.</text>
</comment>
<keyword evidence="3" id="KW-0121">Carboxypeptidase</keyword>
<feature type="chain" id="PRO_5038952503" evidence="1">
    <location>
        <begin position="24"/>
        <end position="1053"/>
    </location>
</feature>
<feature type="signal peptide" evidence="1">
    <location>
        <begin position="1"/>
        <end position="23"/>
    </location>
</feature>
<name>A0A9D1X851_9BACT</name>
<evidence type="ECO:0000313" key="3">
    <source>
        <dbReference type="EMBL" id="HIX74287.1"/>
    </source>
</evidence>
<reference evidence="3" key="2">
    <citation type="submission" date="2021-04" db="EMBL/GenBank/DDBJ databases">
        <authorList>
            <person name="Gilroy R."/>
        </authorList>
    </citation>
    <scope>NUCLEOTIDE SEQUENCE</scope>
    <source>
        <strain evidence="3">ChiGjej6B6-14162</strain>
    </source>
</reference>
<dbReference type="SUPFAM" id="SSF49464">
    <property type="entry name" value="Carboxypeptidase regulatory domain-like"/>
    <property type="match status" value="1"/>
</dbReference>
<organism evidence="3 4">
    <name type="scientific">Candidatus Parabacteroides intestinipullorum</name>
    <dbReference type="NCBI Taxonomy" id="2838723"/>
    <lineage>
        <taxon>Bacteria</taxon>
        <taxon>Pseudomonadati</taxon>
        <taxon>Bacteroidota</taxon>
        <taxon>Bacteroidia</taxon>
        <taxon>Bacteroidales</taxon>
        <taxon>Tannerellaceae</taxon>
        <taxon>Parabacteroides</taxon>
    </lineage>
</organism>
<keyword evidence="1" id="KW-0732">Signal</keyword>
<sequence>MRINLRSVLCVFFSLCVAVSALAQGTQAIITGVVLDNEGLAVIGATIQVKNESTGFFTGSITNEKGEYVIKQLPLGSPYTVTASYVGYGEQKKTGYSLNQGDMLRVDFQLSEESVEIQTVEVVANSLKNTVPKIGAATSISAQNIKKLPVNGRNFTSLMDLSPLSSGKNLAGQLASSTNYTIDGMTAKGTVASGTTSGAYTISMEAVREFEVVTNQYDVTYGRSGGGTVSAVTKSGTNTFTGSAFVFGRADWLSSPYDIRGNKTNSEYSTYQYGFSLGGPIIKDRAHFYLVWDHQQDSRPIYIADIRTAADETRYNVTQSTLDQYLSIARDKYGVSNDRQFGEFGKKKQTNAIFARIDWQLNPTNLLTISDNFINENNPLSESDNSNINLYEVWINRKSHNNSVLATLRSMLSPRITNELKLQHFLVYEGTTPNAQLPAASIPRAIVENVESVSSSGEKMYTSIQLGGQRYAPENFTDHVVQLVDNMYYNTDRINYTFGADFMYTNMNSLYGSEMNGRYYFTGLDNFNNLTPYRYAREVALVDDPSVKMNTLNSAVYGQLQTKLFTGFEVMAGLRMDYTRYFNRANFNQVVYDELGIRTDNAIATFQVQPRVQFTWDINDRHEDIVRLGAGIFGSDLNNYSMINNMLFDGTKIASVDIQDPNLIPTPNFEAYRKDPSTAPGADLFNNPDIPKISTINTNSDNTKVPVVYKLNASYTHFFSDRLRVGISAYANWARNNYMYVDRNMVDDPYFRLEAEGNRGVYVPANTINPENGATDWMQSRKSDKVGRVLELISEGKINQYAFVIDGTYRYFKDGEISFSYTWNDSKDNTSYNGNVANSATLSLMVKDDPRNLSQMTYSDNQFRHKVVFYGTAPSFWGISVGLRFTGIGGTRYSLAVSGNMNGDFVSSNDLAYIYDPNDASTPAYLREGIQAILDNPEAEQSVKDYIRKSFGKVAERNGGVNGFYGTFDLRLNKTFKLYKTHAIEASVDIFNLLNLLNKDWGVNHSLGKQNIYSIKSFDTAQKQYVYNVNYNTGISSLSGNPWQIQIGLRYKF</sequence>
<accession>A0A9D1X851</accession>
<protein>
    <submittedName>
        <fullName evidence="3">Carboxypeptidase regulatory-like domain-containing protein</fullName>
    </submittedName>
</protein>
<keyword evidence="3" id="KW-0645">Protease</keyword>
<reference evidence="3" key="1">
    <citation type="journal article" date="2021" name="PeerJ">
        <title>Extensive microbial diversity within the chicken gut microbiome revealed by metagenomics and culture.</title>
        <authorList>
            <person name="Gilroy R."/>
            <person name="Ravi A."/>
            <person name="Getino M."/>
            <person name="Pursley I."/>
            <person name="Horton D.L."/>
            <person name="Alikhan N.F."/>
            <person name="Baker D."/>
            <person name="Gharbi K."/>
            <person name="Hall N."/>
            <person name="Watson M."/>
            <person name="Adriaenssens E.M."/>
            <person name="Foster-Nyarko E."/>
            <person name="Jarju S."/>
            <person name="Secka A."/>
            <person name="Antonio M."/>
            <person name="Oren A."/>
            <person name="Chaudhuri R.R."/>
            <person name="La Ragione R."/>
            <person name="Hildebrand F."/>
            <person name="Pallen M.J."/>
        </authorList>
    </citation>
    <scope>NUCLEOTIDE SEQUENCE</scope>
    <source>
        <strain evidence="3">ChiGjej6B6-14162</strain>
    </source>
</reference>
<proteinExistence type="predicted"/>
<dbReference type="SUPFAM" id="SSF56935">
    <property type="entry name" value="Porins"/>
    <property type="match status" value="1"/>
</dbReference>